<evidence type="ECO:0000256" key="2">
    <source>
        <dbReference type="ARBA" id="ARBA00005040"/>
    </source>
</evidence>
<keyword evidence="7 9" id="KW-0238">DNA-binding</keyword>
<evidence type="ECO:0000256" key="4">
    <source>
        <dbReference type="ARBA" id="ARBA00021148"/>
    </source>
</evidence>
<dbReference type="SUPFAM" id="SSF55252">
    <property type="entry name" value="C-terminal domain of arginine repressor"/>
    <property type="match status" value="1"/>
</dbReference>
<dbReference type="GO" id="GO:0051259">
    <property type="term" value="P:protein complex oligomerization"/>
    <property type="evidence" value="ECO:0007669"/>
    <property type="project" value="InterPro"/>
</dbReference>
<dbReference type="HOGENOM" id="CLU_097103_1_1_9"/>
<dbReference type="HAMAP" id="MF_00173">
    <property type="entry name" value="Arg_repressor"/>
    <property type="match status" value="1"/>
</dbReference>
<dbReference type="STRING" id="309798.COPRO5265_1165"/>
<dbReference type="OrthoDB" id="9807089at2"/>
<feature type="domain" description="Arginine repressor DNA-binding" evidence="10">
    <location>
        <begin position="9"/>
        <end position="74"/>
    </location>
</feature>
<dbReference type="PANTHER" id="PTHR34471">
    <property type="entry name" value="ARGININE REPRESSOR"/>
    <property type="match status" value="1"/>
</dbReference>
<dbReference type="InterPro" id="IPR036388">
    <property type="entry name" value="WH-like_DNA-bd_sf"/>
</dbReference>
<dbReference type="Pfam" id="PF01316">
    <property type="entry name" value="Arg_repressor"/>
    <property type="match status" value="1"/>
</dbReference>
<keyword evidence="6 9" id="KW-0805">Transcription regulation</keyword>
<keyword evidence="9" id="KW-0055">Arginine biosynthesis</keyword>
<dbReference type="Gene3D" id="1.10.10.10">
    <property type="entry name" value="Winged helix-like DNA-binding domain superfamily/Winged helix DNA-binding domain"/>
    <property type="match status" value="1"/>
</dbReference>
<evidence type="ECO:0000256" key="5">
    <source>
        <dbReference type="ARBA" id="ARBA00022490"/>
    </source>
</evidence>
<dbReference type="Pfam" id="PF02863">
    <property type="entry name" value="Arg_repressor_C"/>
    <property type="match status" value="1"/>
</dbReference>
<evidence type="ECO:0000259" key="11">
    <source>
        <dbReference type="Pfam" id="PF02863"/>
    </source>
</evidence>
<evidence type="ECO:0000256" key="9">
    <source>
        <dbReference type="HAMAP-Rule" id="MF_00173"/>
    </source>
</evidence>
<dbReference type="EMBL" id="CP001145">
    <property type="protein sequence ID" value="ACI17666.1"/>
    <property type="molecule type" value="Genomic_DNA"/>
</dbReference>
<dbReference type="SUPFAM" id="SSF46785">
    <property type="entry name" value="Winged helix' DNA-binding domain"/>
    <property type="match status" value="1"/>
</dbReference>
<reference evidence="12 13" key="2">
    <citation type="journal article" date="2014" name="Genome Announc.">
        <title>Complete Genome Sequence of Coprothermobacter proteolyticus DSM 5265.</title>
        <authorList>
            <person name="Alexiev A."/>
            <person name="Coil D.A."/>
            <person name="Badger J.H."/>
            <person name="Enticknap J."/>
            <person name="Ward N."/>
            <person name="Robb F.T."/>
            <person name="Eisen J.A."/>
        </authorList>
    </citation>
    <scope>NUCLEOTIDE SEQUENCE [LARGE SCALE GENOMIC DNA]</scope>
    <source>
        <strain evidence="13">ATCC 35245 / DSM 5265 / OCM 4 / BT</strain>
    </source>
</reference>
<dbReference type="NCBIfam" id="TIGR01529">
    <property type="entry name" value="argR_whole"/>
    <property type="match status" value="1"/>
</dbReference>
<evidence type="ECO:0000256" key="7">
    <source>
        <dbReference type="ARBA" id="ARBA00023125"/>
    </source>
</evidence>
<feature type="domain" description="Arginine repressor C-terminal" evidence="11">
    <location>
        <begin position="86"/>
        <end position="151"/>
    </location>
</feature>
<dbReference type="eggNOG" id="COG1438">
    <property type="taxonomic scope" value="Bacteria"/>
</dbReference>
<dbReference type="PANTHER" id="PTHR34471:SF1">
    <property type="entry name" value="ARGININE REPRESSOR"/>
    <property type="match status" value="1"/>
</dbReference>
<accession>B5Y9M6</accession>
<proteinExistence type="inferred from homology"/>
<dbReference type="InterPro" id="IPR036251">
    <property type="entry name" value="Arg_repress_C_sf"/>
</dbReference>
<dbReference type="KEGG" id="cpo:COPRO5265_1165"/>
<keyword evidence="9" id="KW-0678">Repressor</keyword>
<dbReference type="InterPro" id="IPR020900">
    <property type="entry name" value="Arg_repress_DNA-bd"/>
</dbReference>
<dbReference type="UniPathway" id="UPA00068"/>
<comment type="function">
    <text evidence="9">Regulates arginine biosynthesis genes.</text>
</comment>
<dbReference type="InterPro" id="IPR001669">
    <property type="entry name" value="Arg_repress"/>
</dbReference>
<dbReference type="RefSeq" id="WP_012544318.1">
    <property type="nucleotide sequence ID" value="NC_011295.1"/>
</dbReference>
<sequence length="156" mass="17453">MERSKRTTAERLKTLREIIKTEPTSTQQELVEKLKQAGFKVTQSTVSRDLKKIGAMKVFLPDGTYEYTLPEATSLTIDERIVTIVKKSILDMQYRSPILVIKTVPGTARSVARAIDSLQLKKAIGSIAGDDTVFVLAQDDVGAFEIKEKLHDIMEK</sequence>
<comment type="pathway">
    <text evidence="2 9">Amino-acid biosynthesis; L-arginine biosynthesis [regulation].</text>
</comment>
<evidence type="ECO:0000256" key="3">
    <source>
        <dbReference type="ARBA" id="ARBA00008316"/>
    </source>
</evidence>
<organism evidence="12 13">
    <name type="scientific">Coprothermobacter proteolyticus (strain ATCC 35245 / DSM 5265 / OCM 4 / BT)</name>
    <dbReference type="NCBI Taxonomy" id="309798"/>
    <lineage>
        <taxon>Bacteria</taxon>
        <taxon>Pseudomonadati</taxon>
        <taxon>Coprothermobacterota</taxon>
        <taxon>Coprothermobacteria</taxon>
        <taxon>Coprothermobacterales</taxon>
        <taxon>Coprothermobacteraceae</taxon>
        <taxon>Coprothermobacter</taxon>
    </lineage>
</organism>
<dbReference type="Gene3D" id="3.30.1360.40">
    <property type="match status" value="1"/>
</dbReference>
<keyword evidence="9" id="KW-0028">Amino-acid biosynthesis</keyword>
<evidence type="ECO:0000256" key="1">
    <source>
        <dbReference type="ARBA" id="ARBA00004496"/>
    </source>
</evidence>
<dbReference type="GO" id="GO:0006526">
    <property type="term" value="P:L-arginine biosynthetic process"/>
    <property type="evidence" value="ECO:0007669"/>
    <property type="project" value="UniProtKB-UniPathway"/>
</dbReference>
<keyword evidence="5 9" id="KW-0963">Cytoplasm</keyword>
<comment type="similarity">
    <text evidence="3 9">Belongs to the ArgR family.</text>
</comment>
<dbReference type="GO" id="GO:0034618">
    <property type="term" value="F:arginine binding"/>
    <property type="evidence" value="ECO:0007669"/>
    <property type="project" value="InterPro"/>
</dbReference>
<name>B5Y9M6_COPPD</name>
<dbReference type="GO" id="GO:0003700">
    <property type="term" value="F:DNA-binding transcription factor activity"/>
    <property type="evidence" value="ECO:0007669"/>
    <property type="project" value="UniProtKB-UniRule"/>
</dbReference>
<dbReference type="InterPro" id="IPR036390">
    <property type="entry name" value="WH_DNA-bd_sf"/>
</dbReference>
<evidence type="ECO:0000256" key="6">
    <source>
        <dbReference type="ARBA" id="ARBA00023015"/>
    </source>
</evidence>
<keyword evidence="8 9" id="KW-0804">Transcription</keyword>
<evidence type="ECO:0000313" key="12">
    <source>
        <dbReference type="EMBL" id="ACI17666.1"/>
    </source>
</evidence>
<evidence type="ECO:0000259" key="10">
    <source>
        <dbReference type="Pfam" id="PF01316"/>
    </source>
</evidence>
<dbReference type="Proteomes" id="UP000001732">
    <property type="component" value="Chromosome"/>
</dbReference>
<keyword evidence="13" id="KW-1185">Reference proteome</keyword>
<evidence type="ECO:0000256" key="8">
    <source>
        <dbReference type="ARBA" id="ARBA00023163"/>
    </source>
</evidence>
<dbReference type="PRINTS" id="PR01467">
    <property type="entry name" value="ARGREPRESSOR"/>
</dbReference>
<dbReference type="AlphaFoldDB" id="B5Y9M6"/>
<dbReference type="GO" id="GO:1900079">
    <property type="term" value="P:regulation of arginine biosynthetic process"/>
    <property type="evidence" value="ECO:0007669"/>
    <property type="project" value="UniProtKB-UniRule"/>
</dbReference>
<evidence type="ECO:0000313" key="13">
    <source>
        <dbReference type="Proteomes" id="UP000001732"/>
    </source>
</evidence>
<dbReference type="GO" id="GO:0005737">
    <property type="term" value="C:cytoplasm"/>
    <property type="evidence" value="ECO:0007669"/>
    <property type="project" value="UniProtKB-SubCell"/>
</dbReference>
<dbReference type="InterPro" id="IPR020899">
    <property type="entry name" value="Arg_repress_C"/>
</dbReference>
<reference evidence="13" key="1">
    <citation type="submission" date="2008-08" db="EMBL/GenBank/DDBJ databases">
        <title>The complete genome sequence of Coprothermobacter proteolyticus strain ATCC 5245 / DSM 5265 / BT.</title>
        <authorList>
            <person name="Dodson R.J."/>
            <person name="Durkin A.S."/>
            <person name="Wu M."/>
            <person name="Eisen J."/>
            <person name="Sutton G."/>
        </authorList>
    </citation>
    <scope>NUCLEOTIDE SEQUENCE [LARGE SCALE GENOMIC DNA]</scope>
    <source>
        <strain evidence="13">ATCC 35245 / DSM 5265 / OCM 4 / BT</strain>
    </source>
</reference>
<dbReference type="GO" id="GO:0003677">
    <property type="term" value="F:DNA binding"/>
    <property type="evidence" value="ECO:0007669"/>
    <property type="project" value="UniProtKB-KW"/>
</dbReference>
<protein>
    <recommendedName>
        <fullName evidence="4 9">Arginine repressor</fullName>
    </recommendedName>
</protein>
<gene>
    <name evidence="9 12" type="primary">argR</name>
    <name evidence="12" type="ordered locus">COPRO5265_1165</name>
</gene>
<comment type="subcellular location">
    <subcellularLocation>
        <location evidence="1 9">Cytoplasm</location>
    </subcellularLocation>
</comment>